<name>A0A917U428_9ACTN</name>
<organism evidence="2 3">
    <name type="scientific">Dactylosporangium sucinum</name>
    <dbReference type="NCBI Taxonomy" id="1424081"/>
    <lineage>
        <taxon>Bacteria</taxon>
        <taxon>Bacillati</taxon>
        <taxon>Actinomycetota</taxon>
        <taxon>Actinomycetes</taxon>
        <taxon>Micromonosporales</taxon>
        <taxon>Micromonosporaceae</taxon>
        <taxon>Dactylosporangium</taxon>
    </lineage>
</organism>
<dbReference type="EMBL" id="BMPI01000035">
    <property type="protein sequence ID" value="GGM53619.1"/>
    <property type="molecule type" value="Genomic_DNA"/>
</dbReference>
<sequence length="196" mass="21300">MTVSAADDQQARQLRKRWNRAGIVGVVSTVAVAFFVLWITGALSNAGPSGSFDETTDSYVRAIGVFLLGLPGAVTFVAWVRYDRQLRGLNRPPLELRIAEAAKSLSAAARLVDELESEMQVRAAALERIAAESSEQQRLAGVRADEAEAVTKLVESVISSTHARMDRANRRSQLLYFALGVATSVPIGVMINLWTK</sequence>
<reference evidence="2" key="1">
    <citation type="journal article" date="2014" name="Int. J. Syst. Evol. Microbiol.">
        <title>Complete genome sequence of Corynebacterium casei LMG S-19264T (=DSM 44701T), isolated from a smear-ripened cheese.</title>
        <authorList>
            <consortium name="US DOE Joint Genome Institute (JGI-PGF)"/>
            <person name="Walter F."/>
            <person name="Albersmeier A."/>
            <person name="Kalinowski J."/>
            <person name="Ruckert C."/>
        </authorList>
    </citation>
    <scope>NUCLEOTIDE SEQUENCE</scope>
    <source>
        <strain evidence="2">JCM 19831</strain>
    </source>
</reference>
<feature type="transmembrane region" description="Helical" evidence="1">
    <location>
        <begin position="174"/>
        <end position="194"/>
    </location>
</feature>
<reference evidence="2" key="2">
    <citation type="submission" date="2020-09" db="EMBL/GenBank/DDBJ databases">
        <authorList>
            <person name="Sun Q."/>
            <person name="Ohkuma M."/>
        </authorList>
    </citation>
    <scope>NUCLEOTIDE SEQUENCE</scope>
    <source>
        <strain evidence="2">JCM 19831</strain>
    </source>
</reference>
<evidence type="ECO:0000313" key="2">
    <source>
        <dbReference type="EMBL" id="GGM53619.1"/>
    </source>
</evidence>
<accession>A0A917U428</accession>
<dbReference type="AlphaFoldDB" id="A0A917U428"/>
<protein>
    <submittedName>
        <fullName evidence="2">Uncharacterized protein</fullName>
    </submittedName>
</protein>
<dbReference type="Proteomes" id="UP000642070">
    <property type="component" value="Unassembled WGS sequence"/>
</dbReference>
<feature type="transmembrane region" description="Helical" evidence="1">
    <location>
        <begin position="59"/>
        <end position="82"/>
    </location>
</feature>
<gene>
    <name evidence="2" type="ORF">GCM10007977_063990</name>
</gene>
<dbReference type="RefSeq" id="WP_190253708.1">
    <property type="nucleotide sequence ID" value="NZ_BMPI01000035.1"/>
</dbReference>
<comment type="caution">
    <text evidence="2">The sequence shown here is derived from an EMBL/GenBank/DDBJ whole genome shotgun (WGS) entry which is preliminary data.</text>
</comment>
<keyword evidence="1" id="KW-0812">Transmembrane</keyword>
<keyword evidence="3" id="KW-1185">Reference proteome</keyword>
<feature type="transmembrane region" description="Helical" evidence="1">
    <location>
        <begin position="21"/>
        <end position="39"/>
    </location>
</feature>
<proteinExistence type="predicted"/>
<keyword evidence="1" id="KW-0472">Membrane</keyword>
<evidence type="ECO:0000256" key="1">
    <source>
        <dbReference type="SAM" id="Phobius"/>
    </source>
</evidence>
<evidence type="ECO:0000313" key="3">
    <source>
        <dbReference type="Proteomes" id="UP000642070"/>
    </source>
</evidence>
<keyword evidence="1" id="KW-1133">Transmembrane helix</keyword>